<dbReference type="InterPro" id="IPR000868">
    <property type="entry name" value="Isochorismatase-like_dom"/>
</dbReference>
<protein>
    <submittedName>
        <fullName evidence="3">Cysteine hydrolase family protein</fullName>
    </submittedName>
</protein>
<name>A0ABN3ALN8_9MICO</name>
<dbReference type="InterPro" id="IPR036380">
    <property type="entry name" value="Isochorismatase-like_sf"/>
</dbReference>
<organism evidence="3 4">
    <name type="scientific">Agrococcus versicolor</name>
    <dbReference type="NCBI Taxonomy" id="501482"/>
    <lineage>
        <taxon>Bacteria</taxon>
        <taxon>Bacillati</taxon>
        <taxon>Actinomycetota</taxon>
        <taxon>Actinomycetes</taxon>
        <taxon>Micrococcales</taxon>
        <taxon>Microbacteriaceae</taxon>
        <taxon>Agrococcus</taxon>
    </lineage>
</organism>
<evidence type="ECO:0000313" key="3">
    <source>
        <dbReference type="EMBL" id="GAA2172118.1"/>
    </source>
</evidence>
<dbReference type="Proteomes" id="UP001501599">
    <property type="component" value="Unassembled WGS sequence"/>
</dbReference>
<keyword evidence="4" id="KW-1185">Reference proteome</keyword>
<dbReference type="PANTHER" id="PTHR43540">
    <property type="entry name" value="PEROXYUREIDOACRYLATE/UREIDOACRYLATE AMIDOHYDROLASE-RELATED"/>
    <property type="match status" value="1"/>
</dbReference>
<comment type="caution">
    <text evidence="3">The sequence shown here is derived from an EMBL/GenBank/DDBJ whole genome shotgun (WGS) entry which is preliminary data.</text>
</comment>
<keyword evidence="1 3" id="KW-0378">Hydrolase</keyword>
<dbReference type="InterPro" id="IPR050272">
    <property type="entry name" value="Isochorismatase-like_hydrls"/>
</dbReference>
<dbReference type="Gene3D" id="3.40.50.850">
    <property type="entry name" value="Isochorismatase-like"/>
    <property type="match status" value="1"/>
</dbReference>
<feature type="domain" description="Isochorismatase-like" evidence="2">
    <location>
        <begin position="7"/>
        <end position="179"/>
    </location>
</feature>
<evidence type="ECO:0000313" key="4">
    <source>
        <dbReference type="Proteomes" id="UP001501599"/>
    </source>
</evidence>
<dbReference type="SUPFAM" id="SSF52499">
    <property type="entry name" value="Isochorismatase-like hydrolases"/>
    <property type="match status" value="1"/>
</dbReference>
<dbReference type="GO" id="GO:0016787">
    <property type="term" value="F:hydrolase activity"/>
    <property type="evidence" value="ECO:0007669"/>
    <property type="project" value="UniProtKB-KW"/>
</dbReference>
<evidence type="ECO:0000259" key="2">
    <source>
        <dbReference type="Pfam" id="PF00857"/>
    </source>
</evidence>
<dbReference type="Pfam" id="PF00857">
    <property type="entry name" value="Isochorismatase"/>
    <property type="match status" value="1"/>
</dbReference>
<dbReference type="PANTHER" id="PTHR43540:SF6">
    <property type="entry name" value="ISOCHORISMATASE-LIKE DOMAIN-CONTAINING PROTEIN"/>
    <property type="match status" value="1"/>
</dbReference>
<evidence type="ECO:0000256" key="1">
    <source>
        <dbReference type="ARBA" id="ARBA00022801"/>
    </source>
</evidence>
<proteinExistence type="predicted"/>
<dbReference type="EMBL" id="BAAAQT010000005">
    <property type="protein sequence ID" value="GAA2172118.1"/>
    <property type="molecule type" value="Genomic_DNA"/>
</dbReference>
<reference evidence="3 4" key="1">
    <citation type="journal article" date="2019" name="Int. J. Syst. Evol. Microbiol.">
        <title>The Global Catalogue of Microorganisms (GCM) 10K type strain sequencing project: providing services to taxonomists for standard genome sequencing and annotation.</title>
        <authorList>
            <consortium name="The Broad Institute Genomics Platform"/>
            <consortium name="The Broad Institute Genome Sequencing Center for Infectious Disease"/>
            <person name="Wu L."/>
            <person name="Ma J."/>
        </authorList>
    </citation>
    <scope>NUCLEOTIDE SEQUENCE [LARGE SCALE GENOMIC DNA]</scope>
    <source>
        <strain evidence="3 4">JCM 16026</strain>
    </source>
</reference>
<accession>A0ABN3ALN8</accession>
<gene>
    <name evidence="3" type="ORF">GCM10009846_08790</name>
</gene>
<dbReference type="RefSeq" id="WP_344340779.1">
    <property type="nucleotide sequence ID" value="NZ_BAAAQT010000005.1"/>
</dbReference>
<sequence length="210" mass="21696">MTQPRRALVVIDVQQDYFDGPLAVQHPDRDVAAANVAAAIDAAEAAGLPIVAVQHQLPAGAPIFAEGSDGWRLHPGVAERERPEWLRSTKTVASVFADEALVAWLREREVDTVALVGFMTNNCVLGSAAAAEPLGLAVEVLSDATGAIHLSNEAGTVSARQVHETLMVLLHSNFAAVSTTSAWSEAVAASSPIAGSDLVTSAMQGAAAAA</sequence>